<name>A0A160TX52_9ZZZZ</name>
<reference evidence="1" key="1">
    <citation type="submission" date="2015-10" db="EMBL/GenBank/DDBJ databases">
        <authorList>
            <person name="Gilbert D.G."/>
        </authorList>
    </citation>
    <scope>NUCLEOTIDE SEQUENCE</scope>
</reference>
<sequence>MDIVLLLGLLALPFLVWRAWVGLKMPKRRAEREARRRAVRNRLQ</sequence>
<proteinExistence type="predicted"/>
<dbReference type="EMBL" id="CZQD01000001">
    <property type="protein sequence ID" value="CUS55508.1"/>
    <property type="molecule type" value="Genomic_DNA"/>
</dbReference>
<protein>
    <submittedName>
        <fullName evidence="1">Uncharacterized protein</fullName>
    </submittedName>
</protein>
<dbReference type="AlphaFoldDB" id="A0A160TX52"/>
<gene>
    <name evidence="1" type="ORF">MGWOODY_Hyp1755</name>
</gene>
<organism evidence="1">
    <name type="scientific">hydrothermal vent metagenome</name>
    <dbReference type="NCBI Taxonomy" id="652676"/>
    <lineage>
        <taxon>unclassified sequences</taxon>
        <taxon>metagenomes</taxon>
        <taxon>ecological metagenomes</taxon>
    </lineage>
</organism>
<accession>A0A160TX52</accession>
<evidence type="ECO:0000313" key="1">
    <source>
        <dbReference type="EMBL" id="CUS55508.1"/>
    </source>
</evidence>